<dbReference type="Proteomes" id="UP001605036">
    <property type="component" value="Unassembled WGS sequence"/>
</dbReference>
<name>A0ABD1XWI7_9MARC</name>
<dbReference type="EMBL" id="JBHFFA010000007">
    <property type="protein sequence ID" value="KAL2611908.1"/>
    <property type="molecule type" value="Genomic_DNA"/>
</dbReference>
<accession>A0ABD1XWI7</accession>
<sequence>MQLPNATRAPLDDQFHHAVNNFSRSIVAPLFEIDYQPALGIRRLLLPGPANLRYGLQAVLHGKSLEHEDQRLDAGPHVQVGSISAHPSFRRSFLLPEYSSIDEGSIDFLVCLKV</sequence>
<reference evidence="1 2" key="1">
    <citation type="submission" date="2024-09" db="EMBL/GenBank/DDBJ databases">
        <title>Chromosome-scale assembly of Riccia fluitans.</title>
        <authorList>
            <person name="Paukszto L."/>
            <person name="Sawicki J."/>
            <person name="Karawczyk K."/>
            <person name="Piernik-Szablinska J."/>
            <person name="Szczecinska M."/>
            <person name="Mazdziarz M."/>
        </authorList>
    </citation>
    <scope>NUCLEOTIDE SEQUENCE [LARGE SCALE GENOMIC DNA]</scope>
    <source>
        <strain evidence="1">Rf_01</strain>
        <tissue evidence="1">Aerial parts of the thallus</tissue>
    </source>
</reference>
<keyword evidence="2" id="KW-1185">Reference proteome</keyword>
<protein>
    <submittedName>
        <fullName evidence="1">Uncharacterized protein</fullName>
    </submittedName>
</protein>
<evidence type="ECO:0000313" key="1">
    <source>
        <dbReference type="EMBL" id="KAL2611908.1"/>
    </source>
</evidence>
<dbReference type="AlphaFoldDB" id="A0ABD1XWI7"/>
<organism evidence="1 2">
    <name type="scientific">Riccia fluitans</name>
    <dbReference type="NCBI Taxonomy" id="41844"/>
    <lineage>
        <taxon>Eukaryota</taxon>
        <taxon>Viridiplantae</taxon>
        <taxon>Streptophyta</taxon>
        <taxon>Embryophyta</taxon>
        <taxon>Marchantiophyta</taxon>
        <taxon>Marchantiopsida</taxon>
        <taxon>Marchantiidae</taxon>
        <taxon>Marchantiales</taxon>
        <taxon>Ricciaceae</taxon>
        <taxon>Riccia</taxon>
    </lineage>
</organism>
<comment type="caution">
    <text evidence="1">The sequence shown here is derived from an EMBL/GenBank/DDBJ whole genome shotgun (WGS) entry which is preliminary data.</text>
</comment>
<evidence type="ECO:0000313" key="2">
    <source>
        <dbReference type="Proteomes" id="UP001605036"/>
    </source>
</evidence>
<gene>
    <name evidence="1" type="ORF">R1flu_023600</name>
</gene>
<proteinExistence type="predicted"/>